<comment type="caution">
    <text evidence="2">The sequence shown here is derived from an EMBL/GenBank/DDBJ whole genome shotgun (WGS) entry which is preliminary data.</text>
</comment>
<dbReference type="Proteomes" id="UP000523447">
    <property type="component" value="Unassembled WGS sequence"/>
</dbReference>
<dbReference type="AlphaFoldDB" id="A0A7X6LUT7"/>
<sequence>MAVFTRKRLARIGFGLAALISGAAVVVGCGTDSHDQGNHSGPQVVAASSWEAAFAEAAGATDVTVIVPAAIAHAPDYDPKPSDLVAVADADFVLYAPFEGFAGRLREAAGSPAKMVQVDLDNSHDKVIAEVRRLADLFGTRAAADRWIGGFDSEYAKLSAQVRAAWRQAQPPTVVAQAFVGFAAQLAGAQVLGTYGPAEVTAKQVVELSRLNPQFVFANEQMDTGTVLPGAPARQVQLSNYPTKDDDLLTVYQDTAAKIIAALRG</sequence>
<accession>A0A7X6LUT7</accession>
<gene>
    <name evidence="2" type="ORF">HGA07_02585</name>
</gene>
<keyword evidence="1" id="KW-0732">Signal</keyword>
<feature type="chain" id="PRO_5030904415" evidence="1">
    <location>
        <begin position="24"/>
        <end position="265"/>
    </location>
</feature>
<evidence type="ECO:0000313" key="3">
    <source>
        <dbReference type="Proteomes" id="UP000523447"/>
    </source>
</evidence>
<feature type="signal peptide" evidence="1">
    <location>
        <begin position="1"/>
        <end position="23"/>
    </location>
</feature>
<evidence type="ECO:0000256" key="1">
    <source>
        <dbReference type="SAM" id="SignalP"/>
    </source>
</evidence>
<evidence type="ECO:0000313" key="2">
    <source>
        <dbReference type="EMBL" id="NKY84511.1"/>
    </source>
</evidence>
<reference evidence="2 3" key="1">
    <citation type="submission" date="2020-04" db="EMBL/GenBank/DDBJ databases">
        <title>MicrobeNet Type strains.</title>
        <authorList>
            <person name="Nicholson A.C."/>
        </authorList>
    </citation>
    <scope>NUCLEOTIDE SEQUENCE [LARGE SCALE GENOMIC DNA]</scope>
    <source>
        <strain evidence="2 3">DSM 44445</strain>
    </source>
</reference>
<dbReference type="EMBL" id="JAAXPE010000002">
    <property type="protein sequence ID" value="NKY84511.1"/>
    <property type="molecule type" value="Genomic_DNA"/>
</dbReference>
<dbReference type="PROSITE" id="PS51257">
    <property type="entry name" value="PROKAR_LIPOPROTEIN"/>
    <property type="match status" value="1"/>
</dbReference>
<keyword evidence="3" id="KW-1185">Reference proteome</keyword>
<dbReference type="SUPFAM" id="SSF53807">
    <property type="entry name" value="Helical backbone' metal receptor"/>
    <property type="match status" value="1"/>
</dbReference>
<protein>
    <submittedName>
        <fullName evidence="2">ABC transporter substrate-binding protein</fullName>
    </submittedName>
</protein>
<organism evidence="2 3">
    <name type="scientific">Nocardia veterana</name>
    <dbReference type="NCBI Taxonomy" id="132249"/>
    <lineage>
        <taxon>Bacteria</taxon>
        <taxon>Bacillati</taxon>
        <taxon>Actinomycetota</taxon>
        <taxon>Actinomycetes</taxon>
        <taxon>Mycobacteriales</taxon>
        <taxon>Nocardiaceae</taxon>
        <taxon>Nocardia</taxon>
    </lineage>
</organism>
<dbReference type="Gene3D" id="3.40.50.1980">
    <property type="entry name" value="Nitrogenase molybdenum iron protein domain"/>
    <property type="match status" value="1"/>
</dbReference>
<name>A0A7X6LUT7_9NOCA</name>
<proteinExistence type="predicted"/>
<dbReference type="RefSeq" id="WP_051031775.1">
    <property type="nucleotide sequence ID" value="NZ_CAWPHS010000012.1"/>
</dbReference>